<evidence type="ECO:0000256" key="1">
    <source>
        <dbReference type="ARBA" id="ARBA00001933"/>
    </source>
</evidence>
<dbReference type="InterPro" id="IPR001926">
    <property type="entry name" value="TrpB-like_PALP"/>
</dbReference>
<evidence type="ECO:0000313" key="6">
    <source>
        <dbReference type="Proteomes" id="UP000030661"/>
    </source>
</evidence>
<protein>
    <submittedName>
        <fullName evidence="5">Pyridoxal-5'-phosphate-dependent protein beta subunit</fullName>
    </submittedName>
</protein>
<organism evidence="5">
    <name type="scientific">Vecturithrix granuli</name>
    <dbReference type="NCBI Taxonomy" id="1499967"/>
    <lineage>
        <taxon>Bacteria</taxon>
        <taxon>Candidatus Moduliflexota</taxon>
        <taxon>Candidatus Vecturitrichia</taxon>
        <taxon>Candidatus Vecturitrichales</taxon>
        <taxon>Candidatus Vecturitrichaceae</taxon>
        <taxon>Candidatus Vecturithrix</taxon>
    </lineage>
</organism>
<dbReference type="GO" id="GO:0009097">
    <property type="term" value="P:isoleucine biosynthetic process"/>
    <property type="evidence" value="ECO:0007669"/>
    <property type="project" value="TreeGrafter"/>
</dbReference>
<dbReference type="Pfam" id="PF00291">
    <property type="entry name" value="PALP"/>
    <property type="match status" value="1"/>
</dbReference>
<keyword evidence="3" id="KW-0456">Lyase</keyword>
<dbReference type="EMBL" id="DF820479">
    <property type="protein sequence ID" value="GAK61494.1"/>
    <property type="molecule type" value="Genomic_DNA"/>
</dbReference>
<evidence type="ECO:0000256" key="2">
    <source>
        <dbReference type="ARBA" id="ARBA00022898"/>
    </source>
</evidence>
<evidence type="ECO:0000256" key="3">
    <source>
        <dbReference type="ARBA" id="ARBA00023239"/>
    </source>
</evidence>
<dbReference type="STRING" id="1499967.U27_01395"/>
<dbReference type="Gene3D" id="3.40.50.1100">
    <property type="match status" value="2"/>
</dbReference>
<dbReference type="GO" id="GO:0003941">
    <property type="term" value="F:L-serine ammonia-lyase activity"/>
    <property type="evidence" value="ECO:0007669"/>
    <property type="project" value="TreeGrafter"/>
</dbReference>
<dbReference type="GO" id="GO:0004794">
    <property type="term" value="F:threonine deaminase activity"/>
    <property type="evidence" value="ECO:0007669"/>
    <property type="project" value="TreeGrafter"/>
</dbReference>
<dbReference type="eggNOG" id="COG0498">
    <property type="taxonomic scope" value="Bacteria"/>
</dbReference>
<gene>
    <name evidence="5" type="ORF">U27_01395</name>
</gene>
<dbReference type="Proteomes" id="UP000030661">
    <property type="component" value="Unassembled WGS sequence"/>
</dbReference>
<comment type="cofactor">
    <cofactor evidence="1">
        <name>pyridoxal 5'-phosphate</name>
        <dbReference type="ChEBI" id="CHEBI:597326"/>
    </cofactor>
</comment>
<dbReference type="GO" id="GO:0006565">
    <property type="term" value="P:L-serine catabolic process"/>
    <property type="evidence" value="ECO:0007669"/>
    <property type="project" value="TreeGrafter"/>
</dbReference>
<evidence type="ECO:0000313" key="5">
    <source>
        <dbReference type="EMBL" id="GAK61494.1"/>
    </source>
</evidence>
<dbReference type="HOGENOM" id="CLU_028142_4_1_0"/>
<reference evidence="5" key="1">
    <citation type="journal article" date="2015" name="PeerJ">
        <title>First genomic representation of candidate bacterial phylum KSB3 points to enhanced environmental sensing as a trigger of wastewater bulking.</title>
        <authorList>
            <person name="Sekiguchi Y."/>
            <person name="Ohashi A."/>
            <person name="Parks D.H."/>
            <person name="Yamauchi T."/>
            <person name="Tyson G.W."/>
            <person name="Hugenholtz P."/>
        </authorList>
    </citation>
    <scope>NUCLEOTIDE SEQUENCE [LARGE SCALE GENOMIC DNA]</scope>
</reference>
<name>A0A081CA89_VECG1</name>
<dbReference type="AlphaFoldDB" id="A0A081CA89"/>
<evidence type="ECO:0000259" key="4">
    <source>
        <dbReference type="Pfam" id="PF00291"/>
    </source>
</evidence>
<dbReference type="InterPro" id="IPR050147">
    <property type="entry name" value="Ser/Thr_Dehydratase"/>
</dbReference>
<keyword evidence="2" id="KW-0663">Pyridoxal phosphate</keyword>
<dbReference type="PANTHER" id="PTHR48078">
    <property type="entry name" value="THREONINE DEHYDRATASE, MITOCHONDRIAL-RELATED"/>
    <property type="match status" value="1"/>
</dbReference>
<dbReference type="InterPro" id="IPR036052">
    <property type="entry name" value="TrpB-like_PALP_sf"/>
</dbReference>
<dbReference type="GO" id="GO:0006567">
    <property type="term" value="P:L-threonine catabolic process"/>
    <property type="evidence" value="ECO:0007669"/>
    <property type="project" value="TreeGrafter"/>
</dbReference>
<dbReference type="SUPFAM" id="SSF53686">
    <property type="entry name" value="Tryptophan synthase beta subunit-like PLP-dependent enzymes"/>
    <property type="match status" value="1"/>
</dbReference>
<feature type="domain" description="Tryptophan synthase beta chain-like PALP" evidence="4">
    <location>
        <begin position="70"/>
        <end position="369"/>
    </location>
</feature>
<dbReference type="PANTHER" id="PTHR48078:SF6">
    <property type="entry name" value="L-THREONINE DEHYDRATASE CATABOLIC TDCB"/>
    <property type="match status" value="1"/>
</dbReference>
<sequence length="386" mass="41851">MKYFYVCSGCDKHFDITPDLMVCPQCSQAQREDEPLRGILEVAFEGELPRDFDPLDFLPVERQYFPPIPVGNTPLWAPQRLRAKYGFPNLFLKDDTANPTGSLKDRASYLVAAFARKHQIRDIVLASTGNAGSSMAGVGAAAGLHITLFLPKSAPPAKMVQALQYGAKLIRVDGNYDLAYDQSMAYSHEKGGLSRNTAYNPLTIEGKKTVALEIFKQLQQVRQTPDYVFVSVGDGVILGGVYKGFRDVVKAGLLEKVPTIYAVQAEGSSAIFRAIHNKGQFGMPVSSTTIADSISVDIPRNGYYACKQILEHQGRSILVSDEQIIQAQKELATESGLFAEPAGATAFAGFLKARTELPADANVVLIITGSGLKDIANAMKGIAVPE</sequence>
<keyword evidence="6" id="KW-1185">Reference proteome</keyword>
<accession>A0A081CA89</accession>
<proteinExistence type="predicted"/>